<comment type="caution">
    <text evidence="2">The sequence shown here is derived from an EMBL/GenBank/DDBJ whole genome shotgun (WGS) entry which is preliminary data.</text>
</comment>
<protein>
    <submittedName>
        <fullName evidence="2">Uncharacterized protein</fullName>
    </submittedName>
</protein>
<name>A0ABQ5R7M4_9ACTN</name>
<keyword evidence="3" id="KW-1185">Reference proteome</keyword>
<feature type="region of interest" description="Disordered" evidence="1">
    <location>
        <begin position="38"/>
        <end position="86"/>
    </location>
</feature>
<sequence length="86" mass="9815">MRRGDEGYHYSDHSHRWIAPPGVDQEIWEAGVRAHLAQHMSTMGGPPARPEDMPECPPFRIPRAPRTRRTAQPAPRTARIPRQRAS</sequence>
<accession>A0ABQ5R7M4</accession>
<proteinExistence type="predicted"/>
<evidence type="ECO:0000256" key="1">
    <source>
        <dbReference type="SAM" id="MobiDB-lite"/>
    </source>
</evidence>
<dbReference type="EMBL" id="BSDI01000067">
    <property type="protein sequence ID" value="GLI02655.1"/>
    <property type="molecule type" value="Genomic_DNA"/>
</dbReference>
<gene>
    <name evidence="2" type="ORF">Pa4123_79330</name>
</gene>
<evidence type="ECO:0000313" key="2">
    <source>
        <dbReference type="EMBL" id="GLI02655.1"/>
    </source>
</evidence>
<dbReference type="Proteomes" id="UP001144280">
    <property type="component" value="Unassembled WGS sequence"/>
</dbReference>
<organism evidence="2 3">
    <name type="scientific">Phytohabitans aurantiacus</name>
    <dbReference type="NCBI Taxonomy" id="3016789"/>
    <lineage>
        <taxon>Bacteria</taxon>
        <taxon>Bacillati</taxon>
        <taxon>Actinomycetota</taxon>
        <taxon>Actinomycetes</taxon>
        <taxon>Micromonosporales</taxon>
        <taxon>Micromonosporaceae</taxon>
    </lineage>
</organism>
<reference evidence="2" key="1">
    <citation type="submission" date="2022-12" db="EMBL/GenBank/DDBJ databases">
        <title>New Phytohabitans aurantiacus sp. RD004123 nov., an actinomycete isolated from soil.</title>
        <authorList>
            <person name="Triningsih D.W."/>
            <person name="Harunari E."/>
            <person name="Igarashi Y."/>
        </authorList>
    </citation>
    <scope>NUCLEOTIDE SEQUENCE</scope>
    <source>
        <strain evidence="2">RD004123</strain>
    </source>
</reference>
<evidence type="ECO:0000313" key="3">
    <source>
        <dbReference type="Proteomes" id="UP001144280"/>
    </source>
</evidence>